<feature type="signal peptide" evidence="2">
    <location>
        <begin position="1"/>
        <end position="23"/>
    </location>
</feature>
<evidence type="ECO:0000259" key="3">
    <source>
        <dbReference type="Pfam" id="PF13205"/>
    </source>
</evidence>
<evidence type="ECO:0000313" key="5">
    <source>
        <dbReference type="Proteomes" id="UP001595805"/>
    </source>
</evidence>
<evidence type="ECO:0000256" key="1">
    <source>
        <dbReference type="ARBA" id="ARBA00022729"/>
    </source>
</evidence>
<evidence type="ECO:0000256" key="2">
    <source>
        <dbReference type="SAM" id="SignalP"/>
    </source>
</evidence>
<name>A0ABV8APX2_9BACT</name>
<gene>
    <name evidence="4" type="ORF">ACFOSV_07320</name>
</gene>
<dbReference type="RefSeq" id="WP_377904914.1">
    <property type="nucleotide sequence ID" value="NZ_JBHRZS010000006.1"/>
</dbReference>
<dbReference type="InterPro" id="IPR032812">
    <property type="entry name" value="SbsA_Ig"/>
</dbReference>
<dbReference type="Pfam" id="PF13205">
    <property type="entry name" value="Big_5"/>
    <property type="match status" value="1"/>
</dbReference>
<organism evidence="4 5">
    <name type="scientific">Algoriphagus namhaensis</name>
    <dbReference type="NCBI Taxonomy" id="915353"/>
    <lineage>
        <taxon>Bacteria</taxon>
        <taxon>Pseudomonadati</taxon>
        <taxon>Bacteroidota</taxon>
        <taxon>Cytophagia</taxon>
        <taxon>Cytophagales</taxon>
        <taxon>Cyclobacteriaceae</taxon>
        <taxon>Algoriphagus</taxon>
    </lineage>
</organism>
<evidence type="ECO:0000313" key="4">
    <source>
        <dbReference type="EMBL" id="MFC3879978.1"/>
    </source>
</evidence>
<feature type="domain" description="SbsA Ig-like" evidence="3">
    <location>
        <begin position="31"/>
        <end position="131"/>
    </location>
</feature>
<dbReference type="EMBL" id="JBHRZS010000006">
    <property type="protein sequence ID" value="MFC3879978.1"/>
    <property type="molecule type" value="Genomic_DNA"/>
</dbReference>
<dbReference type="Proteomes" id="UP001595805">
    <property type="component" value="Unassembled WGS sequence"/>
</dbReference>
<accession>A0ABV8APX2</accession>
<reference evidence="5" key="1">
    <citation type="journal article" date="2019" name="Int. J. Syst. Evol. Microbiol.">
        <title>The Global Catalogue of Microorganisms (GCM) 10K type strain sequencing project: providing services to taxonomists for standard genome sequencing and annotation.</title>
        <authorList>
            <consortium name="The Broad Institute Genomics Platform"/>
            <consortium name="The Broad Institute Genome Sequencing Center for Infectious Disease"/>
            <person name="Wu L."/>
            <person name="Ma J."/>
        </authorList>
    </citation>
    <scope>NUCLEOTIDE SEQUENCE [LARGE SCALE GENOMIC DNA]</scope>
    <source>
        <strain evidence="5">CCUG 60523</strain>
    </source>
</reference>
<sequence length="556" mass="63259">MKKSQYIALILPMIILWSCAKQSTPTGGPRDETPPKVLAQYPENQSLNVNPKEIWIEFDEYIKLDNPNKNIIITPRLNKDEVITTALKNKVTVELNQELEPNTTYVFNFQKSIQDLSEGNPAEQLKIVFSTGPTIDSLVVTGRTNFLFPDRQTVYDDVLVGLYEANDTTDVFTAPPYYIAQVDSLGQFKLENLRSGAYLAYAWLDANNSLKAEFKTEEFAFISDTLIIDPQSEKILHFNLAKADQTAFKLTRSSTTGSSYQLVFNKGLREIEIIPDDKNQQILHKVEKDRVKLYRESPTTDSLLIQVKAKDSIQQSLDTLIWAKFEASDRRKDELNVTVASGKSFYQELKMELTFTKPVTQISFDSLFVSYDTASIFPIAPSMLYWRDSAKLDQLDILMNIPDSLSFNIFTLIASDSTFRDIEGEYNSKLIKANFRKLQREGLADEIAGTIQTDHPSLIVQLLTAKDELVKELILENENAFSFTLIEPGTYKIKVIEDDNQNGEWDPGDFSLKRQAEKVYYFQDPETNEQTIMIRGGWSINTLQINSVPNTGILKN</sequence>
<keyword evidence="5" id="KW-1185">Reference proteome</keyword>
<proteinExistence type="predicted"/>
<keyword evidence="1 2" id="KW-0732">Signal</keyword>
<comment type="caution">
    <text evidence="4">The sequence shown here is derived from an EMBL/GenBank/DDBJ whole genome shotgun (WGS) entry which is preliminary data.</text>
</comment>
<protein>
    <submittedName>
        <fullName evidence="4">Ig-like domain-containing protein</fullName>
    </submittedName>
</protein>
<feature type="chain" id="PRO_5045297899" evidence="2">
    <location>
        <begin position="24"/>
        <end position="556"/>
    </location>
</feature>